<dbReference type="InterPro" id="IPR037113">
    <property type="entry name" value="Hat1_N_sf"/>
</dbReference>
<dbReference type="Gene3D" id="1.10.10.390">
    <property type="match status" value="1"/>
</dbReference>
<dbReference type="Gene3D" id="3.40.630.30">
    <property type="match status" value="1"/>
</dbReference>
<dbReference type="GeneID" id="93586344"/>
<dbReference type="GO" id="GO:0042393">
    <property type="term" value="F:histone binding"/>
    <property type="evidence" value="ECO:0007669"/>
    <property type="project" value="InterPro"/>
</dbReference>
<dbReference type="Gene3D" id="3.90.360.10">
    <property type="entry name" value="Histone acetyl transferase 1 (HAT1), N-terminal domain"/>
    <property type="match status" value="1"/>
</dbReference>
<evidence type="ECO:0000256" key="2">
    <source>
        <dbReference type="ARBA" id="ARBA00010543"/>
    </source>
</evidence>
<evidence type="ECO:0000256" key="12">
    <source>
        <dbReference type="PIRSR" id="PIRSR038084-3"/>
    </source>
</evidence>
<evidence type="ECO:0000313" key="16">
    <source>
        <dbReference type="EMBL" id="RVD85722.1"/>
    </source>
</evidence>
<sequence>MADSDEWTIPDASSAISISLVPPTSFPSSKSTETFHPTYTHQFFENEAIYGYKNLAVDLIFRQDDMSPSLNVTYDEKLSAPGGSGSDGDDEATIDEVEDVFKAYLPEGTPKSLTLTPSTFAPPGTLIHTYPSSSTTSSTFEIYHTNLSDPAAQLLIKNSQLLVPFFIEAGSAIDLSDPEEYLRDRWDVFFLYEHLPDDQFSFVGYCTVHKYWYFIAKKGDKKKKEEKKEEEKEKEKEKEKEEELIIRPEEFPHQYRARISQFLILTPYQGKQHGKKLYEVIVDKYLSSDKVKEIVVEDPSDKFEKLRDFCDYKRLKKQSLINDETVESLLGRKESREWIDTERAKAKMPMRQFQRVIELMLLEHILITKGPKYDEQLERYMTYVKDRLYRHNKDVLMQLEREERGEKLHETYERVHSDYEAYLAALGSEAVKTKAASKGKRVIAGKRPAGLISTVEEDEEEEELLPPTKKTKVTK</sequence>
<dbReference type="PIRSF" id="PIRSF038084">
    <property type="entry name" value="HAT-B_cat"/>
    <property type="match status" value="1"/>
</dbReference>
<evidence type="ECO:0000313" key="17">
    <source>
        <dbReference type="Proteomes" id="UP000283090"/>
    </source>
</evidence>
<dbReference type="Pfam" id="PF21184">
    <property type="entry name" value="HAT1_C_fung"/>
    <property type="match status" value="1"/>
</dbReference>
<dbReference type="GO" id="GO:0004402">
    <property type="term" value="F:histone acetyltransferase activity"/>
    <property type="evidence" value="ECO:0007669"/>
    <property type="project" value="UniProtKB-UniRule"/>
</dbReference>
<keyword evidence="7 9" id="KW-0012">Acyltransferase</keyword>
<dbReference type="InterPro" id="IPR013523">
    <property type="entry name" value="Hist_AcTrfase_HAT1_C"/>
</dbReference>
<reference evidence="16 17" key="1">
    <citation type="submission" date="2019-01" db="EMBL/GenBank/DDBJ databases">
        <title>Intercellular communication is required for trap formation in the nematode-trapping fungus Duddingtonia flagrans.</title>
        <authorList>
            <person name="Youssar L."/>
            <person name="Wernet V."/>
            <person name="Hensel N."/>
            <person name="Hildebrandt H.-G."/>
            <person name="Fischer R."/>
        </authorList>
    </citation>
    <scope>NUCLEOTIDE SEQUENCE [LARGE SCALE GENOMIC DNA]</scope>
    <source>
        <strain evidence="16 17">CBS H-5679</strain>
    </source>
</reference>
<evidence type="ECO:0000256" key="11">
    <source>
        <dbReference type="PIRSR" id="PIRSR038084-2"/>
    </source>
</evidence>
<evidence type="ECO:0000256" key="14">
    <source>
        <dbReference type="SAM" id="MobiDB-lite"/>
    </source>
</evidence>
<evidence type="ECO:0000256" key="10">
    <source>
        <dbReference type="PIRSR" id="PIRSR038084-1"/>
    </source>
</evidence>
<feature type="active site" description="Proton donor/acceptor" evidence="10">
    <location>
        <position position="297"/>
    </location>
</feature>
<organism evidence="16 17">
    <name type="scientific">Arthrobotrys flagrans</name>
    <name type="common">Nematode-trapping fungus</name>
    <name type="synonym">Trichothecium flagrans</name>
    <dbReference type="NCBI Taxonomy" id="97331"/>
    <lineage>
        <taxon>Eukaryota</taxon>
        <taxon>Fungi</taxon>
        <taxon>Dikarya</taxon>
        <taxon>Ascomycota</taxon>
        <taxon>Pezizomycotina</taxon>
        <taxon>Orbiliomycetes</taxon>
        <taxon>Orbiliales</taxon>
        <taxon>Orbiliaceae</taxon>
        <taxon>Arthrobotrys</taxon>
    </lineage>
</organism>
<evidence type="ECO:0000259" key="15">
    <source>
        <dbReference type="Pfam" id="PF10394"/>
    </source>
</evidence>
<accession>A0A437A3I7</accession>
<comment type="subcellular location">
    <subcellularLocation>
        <location evidence="9">Cytoplasm</location>
    </subcellularLocation>
    <subcellularLocation>
        <location evidence="1 9">Nucleus</location>
    </subcellularLocation>
</comment>
<dbReference type="STRING" id="97331.A0A437A3I7"/>
<comment type="function">
    <text evidence="9">Catalytic component of the histone acetylase B (HAT-B) complex. Has intrinsic substrate specificity that modifies lysine in recognition sequence GXGKXG. Involved in DNA double-strand break repair.</text>
</comment>
<dbReference type="EMBL" id="SAEB01000006">
    <property type="protein sequence ID" value="RVD85722.1"/>
    <property type="molecule type" value="Genomic_DNA"/>
</dbReference>
<dbReference type="AlphaFoldDB" id="A0A437A3I7"/>
<dbReference type="GO" id="GO:0031509">
    <property type="term" value="P:subtelomeric heterochromatin formation"/>
    <property type="evidence" value="ECO:0007669"/>
    <property type="project" value="InterPro"/>
</dbReference>
<dbReference type="GO" id="GO:0000781">
    <property type="term" value="C:chromosome, telomeric region"/>
    <property type="evidence" value="ECO:0007669"/>
    <property type="project" value="GOC"/>
</dbReference>
<dbReference type="GO" id="GO:0005634">
    <property type="term" value="C:nucleus"/>
    <property type="evidence" value="ECO:0007669"/>
    <property type="project" value="UniProtKB-SubCell"/>
</dbReference>
<feature type="domain" description="Histone acetyl transferase HAT1 N-terminal" evidence="15">
    <location>
        <begin position="11"/>
        <end position="168"/>
    </location>
</feature>
<dbReference type="EC" id="2.3.1.48" evidence="3 9"/>
<comment type="similarity">
    <text evidence="2 9">Belongs to the HAT1 family.</text>
</comment>
<comment type="subunit">
    <text evidence="9">Component of the HAT-B complex composed of at least HAT1 and HAT2. The HAT-B complex binds to histone H4 tail.</text>
</comment>
<feature type="site" description="Interaction with histone H4 N-terminus" evidence="12">
    <location>
        <position position="186"/>
    </location>
</feature>
<name>A0A437A3I7_ARTFL</name>
<keyword evidence="9" id="KW-0963">Cytoplasm</keyword>
<comment type="caution">
    <text evidence="16">The sequence shown here is derived from an EMBL/GenBank/DDBJ whole genome shotgun (WGS) entry which is preliminary data.</text>
</comment>
<evidence type="ECO:0000256" key="5">
    <source>
        <dbReference type="ARBA" id="ARBA00022679"/>
    </source>
</evidence>
<keyword evidence="17" id="KW-1185">Reference proteome</keyword>
<keyword evidence="5 9" id="KW-0808">Transferase</keyword>
<gene>
    <name evidence="16" type="ORF">DFL_004033</name>
</gene>
<evidence type="ECO:0000256" key="9">
    <source>
        <dbReference type="PIRNR" id="PIRNR038084"/>
    </source>
</evidence>
<evidence type="ECO:0000256" key="6">
    <source>
        <dbReference type="ARBA" id="ARBA00023242"/>
    </source>
</evidence>
<dbReference type="InterPro" id="IPR019467">
    <property type="entry name" value="Hat1_N"/>
</dbReference>
<evidence type="ECO:0000256" key="3">
    <source>
        <dbReference type="ARBA" id="ARBA00013184"/>
    </source>
</evidence>
<keyword evidence="13" id="KW-0175">Coiled coil</keyword>
<feature type="binding site" evidence="11">
    <location>
        <begin position="262"/>
        <end position="264"/>
    </location>
    <ligand>
        <name>acetyl-CoA</name>
        <dbReference type="ChEBI" id="CHEBI:57288"/>
    </ligand>
</feature>
<dbReference type="RefSeq" id="XP_067491266.1">
    <property type="nucleotide sequence ID" value="XM_067633060.1"/>
</dbReference>
<dbReference type="Pfam" id="PF10394">
    <property type="entry name" value="Hat1_N"/>
    <property type="match status" value="1"/>
</dbReference>
<evidence type="ECO:0000256" key="13">
    <source>
        <dbReference type="SAM" id="Coils"/>
    </source>
</evidence>
<dbReference type="InterPro" id="IPR016181">
    <property type="entry name" value="Acyl_CoA_acyltransferase"/>
</dbReference>
<dbReference type="OrthoDB" id="10253098at2759"/>
<dbReference type="SUPFAM" id="SSF55729">
    <property type="entry name" value="Acyl-CoA N-acyltransferases (Nat)"/>
    <property type="match status" value="1"/>
</dbReference>
<feature type="coiled-coil region" evidence="13">
    <location>
        <begin position="215"/>
        <end position="247"/>
    </location>
</feature>
<keyword evidence="6 9" id="KW-0539">Nucleus</keyword>
<evidence type="ECO:0000256" key="1">
    <source>
        <dbReference type="ARBA" id="ARBA00004123"/>
    </source>
</evidence>
<dbReference type="InterPro" id="IPR017380">
    <property type="entry name" value="Hist_AcTrfase_B-typ_cat-su"/>
</dbReference>
<protein>
    <recommendedName>
        <fullName evidence="4 9">Histone acetyltransferase type B catalytic subunit</fullName>
        <ecNumber evidence="3 9">2.3.1.48</ecNumber>
    </recommendedName>
</protein>
<dbReference type="Proteomes" id="UP000283090">
    <property type="component" value="Unassembled WGS sequence"/>
</dbReference>
<evidence type="ECO:0000256" key="7">
    <source>
        <dbReference type="ARBA" id="ARBA00023315"/>
    </source>
</evidence>
<evidence type="ECO:0000256" key="4">
    <source>
        <dbReference type="ARBA" id="ARBA00021268"/>
    </source>
</evidence>
<feature type="region of interest" description="Disordered" evidence="14">
    <location>
        <begin position="454"/>
        <end position="475"/>
    </location>
</feature>
<comment type="catalytic activity">
    <reaction evidence="8 9">
        <text>L-lysyl-[protein] + acetyl-CoA = N(6)-acetyl-L-lysyl-[protein] + CoA + H(+)</text>
        <dbReference type="Rhea" id="RHEA:45948"/>
        <dbReference type="Rhea" id="RHEA-COMP:9752"/>
        <dbReference type="Rhea" id="RHEA-COMP:10731"/>
        <dbReference type="ChEBI" id="CHEBI:15378"/>
        <dbReference type="ChEBI" id="CHEBI:29969"/>
        <dbReference type="ChEBI" id="CHEBI:57287"/>
        <dbReference type="ChEBI" id="CHEBI:57288"/>
        <dbReference type="ChEBI" id="CHEBI:61930"/>
        <dbReference type="EC" id="2.3.1.48"/>
    </reaction>
</comment>
<feature type="compositionally biased region" description="Acidic residues" evidence="14">
    <location>
        <begin position="455"/>
        <end position="464"/>
    </location>
</feature>
<dbReference type="GO" id="GO:0005737">
    <property type="term" value="C:cytoplasm"/>
    <property type="evidence" value="ECO:0007669"/>
    <property type="project" value="UniProtKB-SubCell"/>
</dbReference>
<dbReference type="PANTHER" id="PTHR12046">
    <property type="entry name" value="HISTONE ACETYLTRANSFERASE TYPE B CATALYTIC SUBUNIT"/>
    <property type="match status" value="1"/>
</dbReference>
<evidence type="ECO:0000256" key="8">
    <source>
        <dbReference type="ARBA" id="ARBA00048017"/>
    </source>
</evidence>
<proteinExistence type="inferred from homology"/>
<dbReference type="VEuPathDB" id="FungiDB:DFL_004033"/>